<dbReference type="PANTHER" id="PTHR46270">
    <property type="entry name" value="ARMADILLO-TYPE FOLD-RELATED"/>
    <property type="match status" value="1"/>
</dbReference>
<dbReference type="PANTHER" id="PTHR46270:SF2">
    <property type="entry name" value="TIR DOMAIN-CONTAINING PROTEIN"/>
    <property type="match status" value="1"/>
</dbReference>
<dbReference type="Pfam" id="PF13676">
    <property type="entry name" value="TIR_2"/>
    <property type="match status" value="1"/>
</dbReference>
<feature type="domain" description="TIR" evidence="1">
    <location>
        <begin position="486"/>
        <end position="617"/>
    </location>
</feature>
<dbReference type="PROSITE" id="PS50104">
    <property type="entry name" value="TIR"/>
    <property type="match status" value="1"/>
</dbReference>
<dbReference type="GO" id="GO:0007165">
    <property type="term" value="P:signal transduction"/>
    <property type="evidence" value="ECO:0007669"/>
    <property type="project" value="InterPro"/>
</dbReference>
<protein>
    <recommendedName>
        <fullName evidence="1">TIR domain-containing protein</fullName>
    </recommendedName>
</protein>
<evidence type="ECO:0000313" key="2">
    <source>
        <dbReference type="EMBL" id="CAF2109871.1"/>
    </source>
</evidence>
<dbReference type="Proteomes" id="UP000663824">
    <property type="component" value="Unassembled WGS sequence"/>
</dbReference>
<dbReference type="InterPro" id="IPR035897">
    <property type="entry name" value="Toll_tir_struct_dom_sf"/>
</dbReference>
<dbReference type="Gene3D" id="3.40.50.10140">
    <property type="entry name" value="Toll/interleukin-1 receptor homology (TIR) domain"/>
    <property type="match status" value="1"/>
</dbReference>
<dbReference type="AlphaFoldDB" id="A0A816UN05"/>
<name>A0A816UN05_9BILA</name>
<dbReference type="EMBL" id="CAJNRE010012396">
    <property type="protein sequence ID" value="CAF2109871.1"/>
    <property type="molecule type" value="Genomic_DNA"/>
</dbReference>
<gene>
    <name evidence="2" type="ORF">MBJ925_LOCUS23980</name>
</gene>
<proteinExistence type="predicted"/>
<reference evidence="2" key="1">
    <citation type="submission" date="2021-02" db="EMBL/GenBank/DDBJ databases">
        <authorList>
            <person name="Nowell W R."/>
        </authorList>
    </citation>
    <scope>NUCLEOTIDE SEQUENCE</scope>
</reference>
<dbReference type="SUPFAM" id="SSF52200">
    <property type="entry name" value="Toll/Interleukin receptor TIR domain"/>
    <property type="match status" value="1"/>
</dbReference>
<organism evidence="2 3">
    <name type="scientific">Rotaria magnacalcarata</name>
    <dbReference type="NCBI Taxonomy" id="392030"/>
    <lineage>
        <taxon>Eukaryota</taxon>
        <taxon>Metazoa</taxon>
        <taxon>Spiralia</taxon>
        <taxon>Gnathifera</taxon>
        <taxon>Rotifera</taxon>
        <taxon>Eurotatoria</taxon>
        <taxon>Bdelloidea</taxon>
        <taxon>Philodinida</taxon>
        <taxon>Philodinidae</taxon>
        <taxon>Rotaria</taxon>
    </lineage>
</organism>
<accession>A0A816UN05</accession>
<sequence length="866" mass="100234">MAVNNDTIIDSLHQLETLLLHGNILDEVESHPLISLRDQLKSIYPKPDSRTIDEDKKLIADLNYFEINSLYHLIKQYSLIVPSTLLTALFDVIRLKICINMETYPSVCDYYFDWSLTYLVADSTINYLIDAKHVLPNMDEYFLALFSCIGHQSVCTKARISYSMSISHKNTPTFFQLNDSTERLLQAFIIYLNNYFLNNHQQCESHFRILNWLLNMTDIYGFVPYFVKTGFPNALPQWISIKQDERKDISLELWDFIFGILYNLTRHWSGVEALNKFKMIDTLKQWKEQYALRLPVVEDDNEYDKDILITYYLAYLALLEPKELKKESISNVQTVLDHILEQTIQAFNSANLFCGSYNVCEFLEGLAKMVVNDTFLIYIISRENIYELFIEKFLLFNAVCESTILNTIICSSLYTIIWSISFQPEYSMKLKSNDKLISTVEQRVKNQSNDEYALEMKRVAKGILFNLDCLQMDAQATAIDPNSDDNQIKVMVSYSHRDVTFCKKIVTKLQIHFKGDIWVDFNKLSVSHEDDWEDIAKAISQCDVILMIVTENYCSSKSCRREVIHADKRNKRMIPIYQGNDYKAEDWFEIRAGSATWVRFGDEKSDEAVMESLLKLLNVQDKVKQSDSLVAVKHESHFHSTAEIDANKTINIQTVETLLPINPSSITEVSNIQLHSNPSVTSHAIPACPIEQWTSDEVQQWLRLPPSTLQLSSGRALLAYMKLLSHDDAQYDEYETRMRHHDVSREQFSNLISSFASACSLNNIKTISNELSDQWTREEIKTWFQQNHLSGNLLDTLDFIDGSQLITYGQLVVNSPSRIDEEYDRLKNKIGKDLFHLDEYARLLNGLKKLVSQSKPKEESSLCNIL</sequence>
<dbReference type="SMART" id="SM00255">
    <property type="entry name" value="TIR"/>
    <property type="match status" value="1"/>
</dbReference>
<dbReference type="InterPro" id="IPR000157">
    <property type="entry name" value="TIR_dom"/>
</dbReference>
<evidence type="ECO:0000313" key="3">
    <source>
        <dbReference type="Proteomes" id="UP000663824"/>
    </source>
</evidence>
<comment type="caution">
    <text evidence="2">The sequence shown here is derived from an EMBL/GenBank/DDBJ whole genome shotgun (WGS) entry which is preliminary data.</text>
</comment>
<evidence type="ECO:0000259" key="1">
    <source>
        <dbReference type="PROSITE" id="PS50104"/>
    </source>
</evidence>